<sequence length="578" mass="64161">MQITVKKRFDFKEEITLPEVVLPTVLPTDTASLVALLHSVVASHRSANEMLHGYLNQAQVWVAESKAQVAQAQGRVDRLLEQIALARRRMFGASSEQSDGQGHLFNEAEALALGSTEEQDLAVIPEVKDPATPKTPADRTPPRGKRAPLPTELERVEVLHDVPESERLCPCGTPMVVIGQDVSEQLDIVPMQIRVLRHVRMRYGCPDSAHPPVTAKLPPQPLPKSNASADFLAMMLTVKYVDGLPLTRFSKVLDRHNAPVPPQTLARWAIGAGQLILPLLNLARDALFEGSLLHIDETVVQVLKEKDKAPTSTSYMWVQTGGPPGKPVVIFDYDPSRSAEVPVRLLHDYRGYLMADGYTGYNKLAKTDGIERMACWAHARRRFVEASRVQPKGKRGLANEAIGLIGVLYGIERDCKKEKATDQERYLARQERSVPALAALYAWMQRTLPQVTPKSALGTALSYMRDQWSMLVRYPERGDLPIDNNRCENAIRPFVLGRKAWLFSDTVAGAKASAVIYSLIETAKANGLEPYHWLRQVLRELPAAKTVEAIEALLPWNVKAALSTKPMTETIVELEAQV</sequence>
<evidence type="ECO:0000313" key="7">
    <source>
        <dbReference type="EMBL" id="PRY97245.1"/>
    </source>
</evidence>
<dbReference type="PANTHER" id="PTHR33678">
    <property type="entry name" value="BLL1576 PROTEIN"/>
    <property type="match status" value="1"/>
</dbReference>
<feature type="region of interest" description="Disordered" evidence="2">
    <location>
        <begin position="124"/>
        <end position="152"/>
    </location>
</feature>
<evidence type="ECO:0000259" key="5">
    <source>
        <dbReference type="Pfam" id="PF13007"/>
    </source>
</evidence>
<evidence type="ECO:0000259" key="4">
    <source>
        <dbReference type="Pfam" id="PF13005"/>
    </source>
</evidence>
<dbReference type="AlphaFoldDB" id="A0A2T0XE94"/>
<feature type="domain" description="Transposase IS66 central" evidence="3">
    <location>
        <begin position="224"/>
        <end position="511"/>
    </location>
</feature>
<keyword evidence="1" id="KW-0175">Coiled coil</keyword>
<feature type="domain" description="Transposase TnpC homeodomain" evidence="5">
    <location>
        <begin position="78"/>
        <end position="158"/>
    </location>
</feature>
<gene>
    <name evidence="7" type="ORF">BCM14_2386</name>
</gene>
<dbReference type="Pfam" id="PF13005">
    <property type="entry name" value="zf-IS66"/>
    <property type="match status" value="1"/>
</dbReference>
<dbReference type="Pfam" id="PF03050">
    <property type="entry name" value="DDE_Tnp_IS66"/>
    <property type="match status" value="1"/>
</dbReference>
<dbReference type="InterPro" id="IPR039552">
    <property type="entry name" value="IS66_C"/>
</dbReference>
<organism evidence="7 8">
    <name type="scientific">Jezberella montanilacus</name>
    <dbReference type="NCBI Taxonomy" id="323426"/>
    <lineage>
        <taxon>Bacteria</taxon>
        <taxon>Pseudomonadati</taxon>
        <taxon>Pseudomonadota</taxon>
        <taxon>Betaproteobacteria</taxon>
        <taxon>Burkholderiales</taxon>
        <taxon>Alcaligenaceae</taxon>
        <taxon>Jezberella</taxon>
    </lineage>
</organism>
<dbReference type="InterPro" id="IPR024474">
    <property type="entry name" value="Znf_dom_IS66"/>
</dbReference>
<keyword evidence="8" id="KW-1185">Reference proteome</keyword>
<evidence type="ECO:0000256" key="2">
    <source>
        <dbReference type="SAM" id="MobiDB-lite"/>
    </source>
</evidence>
<dbReference type="EMBL" id="PVTV01000015">
    <property type="protein sequence ID" value="PRY97245.1"/>
    <property type="molecule type" value="Genomic_DNA"/>
</dbReference>
<dbReference type="InterPro" id="IPR004291">
    <property type="entry name" value="Transposase_IS66_central"/>
</dbReference>
<evidence type="ECO:0000256" key="1">
    <source>
        <dbReference type="SAM" id="Coils"/>
    </source>
</evidence>
<proteinExistence type="predicted"/>
<dbReference type="Proteomes" id="UP000238308">
    <property type="component" value="Unassembled WGS sequence"/>
</dbReference>
<comment type="caution">
    <text evidence="7">The sequence shown here is derived from an EMBL/GenBank/DDBJ whole genome shotgun (WGS) entry which is preliminary data.</text>
</comment>
<protein>
    <submittedName>
        <fullName evidence="7">Transposase</fullName>
    </submittedName>
</protein>
<reference evidence="7 8" key="1">
    <citation type="submission" date="2018-03" db="EMBL/GenBank/DDBJ databases">
        <title>Genomic Encyclopedia of Type Strains, Phase III (KMG-III): the genomes of soil and plant-associated and newly described type strains.</title>
        <authorList>
            <person name="Whitman W."/>
        </authorList>
    </citation>
    <scope>NUCLEOTIDE SEQUENCE [LARGE SCALE GENOMIC DNA]</scope>
    <source>
        <strain evidence="7 8">MWH-P2sevCIIIb</strain>
    </source>
</reference>
<dbReference type="PANTHER" id="PTHR33678:SF1">
    <property type="entry name" value="BLL1576 PROTEIN"/>
    <property type="match status" value="1"/>
</dbReference>
<dbReference type="InterPro" id="IPR052344">
    <property type="entry name" value="Transposase-related"/>
</dbReference>
<feature type="compositionally biased region" description="Basic and acidic residues" evidence="2">
    <location>
        <begin position="126"/>
        <end position="141"/>
    </location>
</feature>
<evidence type="ECO:0000259" key="3">
    <source>
        <dbReference type="Pfam" id="PF03050"/>
    </source>
</evidence>
<dbReference type="Pfam" id="PF13817">
    <property type="entry name" value="DDE_Tnp_IS66_C"/>
    <property type="match status" value="1"/>
</dbReference>
<dbReference type="InterPro" id="IPR024463">
    <property type="entry name" value="Transposase_TnpC_homeodom"/>
</dbReference>
<evidence type="ECO:0000313" key="8">
    <source>
        <dbReference type="Proteomes" id="UP000238308"/>
    </source>
</evidence>
<name>A0A2T0XE94_9BURK</name>
<dbReference type="NCBIfam" id="NF033517">
    <property type="entry name" value="transpos_IS66"/>
    <property type="match status" value="1"/>
</dbReference>
<accession>A0A2T0XE94</accession>
<feature type="coiled-coil region" evidence="1">
    <location>
        <begin position="62"/>
        <end position="89"/>
    </location>
</feature>
<feature type="domain" description="Transposase IS66 zinc-finger binding" evidence="4">
    <location>
        <begin position="166"/>
        <end position="206"/>
    </location>
</feature>
<feature type="domain" description="Transposase IS66 C-terminal" evidence="6">
    <location>
        <begin position="518"/>
        <end position="556"/>
    </location>
</feature>
<evidence type="ECO:0000259" key="6">
    <source>
        <dbReference type="Pfam" id="PF13817"/>
    </source>
</evidence>
<dbReference type="Pfam" id="PF13007">
    <property type="entry name" value="LZ_Tnp_IS66"/>
    <property type="match status" value="1"/>
</dbReference>